<dbReference type="Gene3D" id="3.10.20.30">
    <property type="match status" value="1"/>
</dbReference>
<dbReference type="CDD" id="cd00077">
    <property type="entry name" value="HDc"/>
    <property type="match status" value="1"/>
</dbReference>
<dbReference type="InterPro" id="IPR002912">
    <property type="entry name" value="ACT_dom"/>
</dbReference>
<organism evidence="6 7">
    <name type="scientific">Mesoterricola sediminis</name>
    <dbReference type="NCBI Taxonomy" id="2927980"/>
    <lineage>
        <taxon>Bacteria</taxon>
        <taxon>Pseudomonadati</taxon>
        <taxon>Acidobacteriota</taxon>
        <taxon>Holophagae</taxon>
        <taxon>Holophagales</taxon>
        <taxon>Holophagaceae</taxon>
        <taxon>Mesoterricola</taxon>
    </lineage>
</organism>
<dbReference type="PROSITE" id="PS51880">
    <property type="entry name" value="TGS"/>
    <property type="match status" value="1"/>
</dbReference>
<dbReference type="PROSITE" id="PS51671">
    <property type="entry name" value="ACT"/>
    <property type="match status" value="1"/>
</dbReference>
<reference evidence="6" key="1">
    <citation type="journal article" date="2023" name="Int. J. Syst. Evol. Microbiol.">
        <title>Mesoterricola silvestris gen. nov., sp. nov., Mesoterricola sediminis sp. nov., Geothrix oryzae sp. nov., Geothrix edaphica sp. nov., Geothrix rubra sp. nov., and Geothrix limicola sp. nov., six novel members of Acidobacteriota isolated from soils.</title>
        <authorList>
            <person name="Itoh H."/>
            <person name="Sugisawa Y."/>
            <person name="Mise K."/>
            <person name="Xu Z."/>
            <person name="Kuniyasu M."/>
            <person name="Ushijima N."/>
            <person name="Kawano K."/>
            <person name="Kobayashi E."/>
            <person name="Shiratori Y."/>
            <person name="Masuda Y."/>
            <person name="Senoo K."/>
        </authorList>
    </citation>
    <scope>NUCLEOTIDE SEQUENCE</scope>
    <source>
        <strain evidence="6">W786</strain>
    </source>
</reference>
<dbReference type="GO" id="GO:0005886">
    <property type="term" value="C:plasma membrane"/>
    <property type="evidence" value="ECO:0007669"/>
    <property type="project" value="TreeGrafter"/>
</dbReference>
<dbReference type="SUPFAM" id="SSF81301">
    <property type="entry name" value="Nucleotidyltransferase"/>
    <property type="match status" value="1"/>
</dbReference>
<dbReference type="SMART" id="SM00471">
    <property type="entry name" value="HDc"/>
    <property type="match status" value="1"/>
</dbReference>
<dbReference type="FunFam" id="3.30.460.10:FF:000001">
    <property type="entry name" value="GTP pyrophosphokinase RelA"/>
    <property type="match status" value="1"/>
</dbReference>
<dbReference type="PANTHER" id="PTHR21262">
    <property type="entry name" value="GUANOSINE-3',5'-BIS DIPHOSPHATE 3'-PYROPHOSPHOHYDROLASE"/>
    <property type="match status" value="1"/>
</dbReference>
<evidence type="ECO:0000259" key="5">
    <source>
        <dbReference type="PROSITE" id="PS51880"/>
    </source>
</evidence>
<gene>
    <name evidence="6" type="primary">relA</name>
    <name evidence="6" type="ORF">METESE_11680</name>
</gene>
<dbReference type="SUPFAM" id="SSF81271">
    <property type="entry name" value="TGS-like"/>
    <property type="match status" value="1"/>
</dbReference>
<dbReference type="InterPro" id="IPR007685">
    <property type="entry name" value="RelA_SpoT"/>
</dbReference>
<evidence type="ECO:0000313" key="7">
    <source>
        <dbReference type="Proteomes" id="UP001228113"/>
    </source>
</evidence>
<dbReference type="InterPro" id="IPR043519">
    <property type="entry name" value="NT_sf"/>
</dbReference>
<evidence type="ECO:0000313" key="6">
    <source>
        <dbReference type="EMBL" id="BDU76210.1"/>
    </source>
</evidence>
<dbReference type="InterPro" id="IPR004811">
    <property type="entry name" value="RelA/Spo_fam"/>
</dbReference>
<dbReference type="InterPro" id="IPR033655">
    <property type="entry name" value="TGS_RelA/SpoT"/>
</dbReference>
<evidence type="ECO:0000256" key="2">
    <source>
        <dbReference type="SAM" id="MobiDB-lite"/>
    </source>
</evidence>
<dbReference type="CDD" id="cd04876">
    <property type="entry name" value="ACT_RelA-SpoT"/>
    <property type="match status" value="1"/>
</dbReference>
<feature type="region of interest" description="Disordered" evidence="2">
    <location>
        <begin position="1"/>
        <end position="21"/>
    </location>
</feature>
<comment type="similarity">
    <text evidence="1">Belongs to the relA/spoT family.</text>
</comment>
<feature type="domain" description="TGS" evidence="5">
    <location>
        <begin position="413"/>
        <end position="474"/>
    </location>
</feature>
<dbReference type="InterPro" id="IPR045865">
    <property type="entry name" value="ACT-like_dom_sf"/>
</dbReference>
<dbReference type="GO" id="GO:0008893">
    <property type="term" value="F:guanosine-3',5'-bis(diphosphate) 3'-diphosphatase activity"/>
    <property type="evidence" value="ECO:0007669"/>
    <property type="project" value="TreeGrafter"/>
</dbReference>
<dbReference type="Pfam" id="PF13291">
    <property type="entry name" value="ACT_4"/>
    <property type="match status" value="1"/>
</dbReference>
<comment type="function">
    <text evidence="1">In eubacteria ppGpp (guanosine 3'-diphosphate 5'-diphosphate) is a mediator of the stringent response that coordinates a variety of cellular activities in response to changes in nutritional abundance.</text>
</comment>
<dbReference type="SUPFAM" id="SSF109604">
    <property type="entry name" value="HD-domain/PDEase-like"/>
    <property type="match status" value="1"/>
</dbReference>
<dbReference type="GO" id="GO:0008728">
    <property type="term" value="F:GTP diphosphokinase activity"/>
    <property type="evidence" value="ECO:0007669"/>
    <property type="project" value="TreeGrafter"/>
</dbReference>
<feature type="compositionally biased region" description="Basic and acidic residues" evidence="2">
    <location>
        <begin position="1"/>
        <end position="19"/>
    </location>
</feature>
<accession>A0AA48GV57</accession>
<dbReference type="InterPro" id="IPR006674">
    <property type="entry name" value="HD_domain"/>
</dbReference>
<dbReference type="Pfam" id="PF04607">
    <property type="entry name" value="RelA_SpoT"/>
    <property type="match status" value="1"/>
</dbReference>
<dbReference type="InterPro" id="IPR003607">
    <property type="entry name" value="HD/PDEase_dom"/>
</dbReference>
<protein>
    <submittedName>
        <fullName evidence="6">GTP pyrophosphokinase</fullName>
    </submittedName>
</protein>
<dbReference type="CDD" id="cd05399">
    <property type="entry name" value="NT_Rel-Spo_like"/>
    <property type="match status" value="1"/>
</dbReference>
<dbReference type="AlphaFoldDB" id="A0AA48GV57"/>
<dbReference type="InterPro" id="IPR004095">
    <property type="entry name" value="TGS"/>
</dbReference>
<dbReference type="GO" id="GO:0015949">
    <property type="term" value="P:nucleobase-containing small molecule interconversion"/>
    <property type="evidence" value="ECO:0007669"/>
    <property type="project" value="UniProtKB-ARBA"/>
</dbReference>
<dbReference type="Gene3D" id="3.30.70.260">
    <property type="match status" value="1"/>
</dbReference>
<dbReference type="PANTHER" id="PTHR21262:SF36">
    <property type="entry name" value="BIFUNCTIONAL (P)PPGPP SYNTHASE_HYDROLASE SPOT"/>
    <property type="match status" value="1"/>
</dbReference>
<name>A0AA48GV57_9BACT</name>
<dbReference type="FunFam" id="3.10.20.30:FF:000002">
    <property type="entry name" value="GTP pyrophosphokinase (RelA/SpoT)"/>
    <property type="match status" value="1"/>
</dbReference>
<evidence type="ECO:0000259" key="4">
    <source>
        <dbReference type="PROSITE" id="PS51831"/>
    </source>
</evidence>
<dbReference type="KEGG" id="msea:METESE_11680"/>
<dbReference type="InterPro" id="IPR012676">
    <property type="entry name" value="TGS-like"/>
</dbReference>
<dbReference type="CDD" id="cd01668">
    <property type="entry name" value="TGS_RSH"/>
    <property type="match status" value="1"/>
</dbReference>
<feature type="domain" description="HD" evidence="4">
    <location>
        <begin position="73"/>
        <end position="172"/>
    </location>
</feature>
<evidence type="ECO:0000256" key="1">
    <source>
        <dbReference type="RuleBase" id="RU003847"/>
    </source>
</evidence>
<dbReference type="PROSITE" id="PS51831">
    <property type="entry name" value="HD"/>
    <property type="match status" value="1"/>
</dbReference>
<dbReference type="GO" id="GO:0042594">
    <property type="term" value="P:response to starvation"/>
    <property type="evidence" value="ECO:0007669"/>
    <property type="project" value="TreeGrafter"/>
</dbReference>
<dbReference type="FunFam" id="1.10.3210.10:FF:000001">
    <property type="entry name" value="GTP pyrophosphokinase RelA"/>
    <property type="match status" value="1"/>
</dbReference>
<feature type="domain" description="ACT" evidence="3">
    <location>
        <begin position="661"/>
        <end position="735"/>
    </location>
</feature>
<dbReference type="Pfam" id="PF13328">
    <property type="entry name" value="HD_4"/>
    <property type="match status" value="1"/>
</dbReference>
<dbReference type="Proteomes" id="UP001228113">
    <property type="component" value="Chromosome"/>
</dbReference>
<dbReference type="EMBL" id="AP027081">
    <property type="protein sequence ID" value="BDU76210.1"/>
    <property type="molecule type" value="Genomic_DNA"/>
</dbReference>
<dbReference type="Pfam" id="PF02824">
    <property type="entry name" value="TGS"/>
    <property type="match status" value="1"/>
</dbReference>
<dbReference type="GO" id="GO:0015969">
    <property type="term" value="P:guanosine tetraphosphate metabolic process"/>
    <property type="evidence" value="ECO:0007669"/>
    <property type="project" value="InterPro"/>
</dbReference>
<dbReference type="SMART" id="SM00954">
    <property type="entry name" value="RelA_SpoT"/>
    <property type="match status" value="1"/>
</dbReference>
<evidence type="ECO:0000259" key="3">
    <source>
        <dbReference type="PROSITE" id="PS51671"/>
    </source>
</evidence>
<dbReference type="Gene3D" id="3.30.460.10">
    <property type="entry name" value="Beta Polymerase, domain 2"/>
    <property type="match status" value="1"/>
</dbReference>
<sequence>MAGRDEHRVAAPARDRESADAGGSCLTLEGAYEKVRTRFLSHHPQGDAALLDRAFKVGRQMHADQRRKSGEPYFFHPLAVAQSLAEWRLDAVSIACAILHDTVEDTGMTMEDLRRQFGDEVADIVDGLTKMSKLSFTDRTLLNAENVRKLLVAMGKDVRVLLVKLADRLHNMRTLASMREEKRRRIARETLELYAPLANRLGMGTVRAELEDLAFANLEPERYQEMRRVIEQKRAKSAPMVDEIRKTLHAALRDQGIPAEILYREKHLYGIWRKMGLQEKALEDIHDWLAYRIICQDRASCYTALGLVHALYKPIPGRFKDYISLPKDNGYQSIHTSVLMPNGDSFEVQFRTREMDDHAEAGIAAHWTYKDGRIANKQEINQASFLRRMVELHQESRDSRDLVANLKGELSFQRIQVFTPKGDLRSLPENATPIDFAYSIHTEVGHHCVGAKVNGRMVPLRHTLQNGDRVEIFTRADHKPSRDWLSMVTSAGAKAKIQAYIREEERAHAITVGKERLEREARTLGIRMETSEVHAALDARLKELRIPTWEAFYAQVGFNRISCRKLLDVVVPDGARAAKEEKTADLGHDTVLVDDNVGILYVLAVCCKPIWGDEIVGYTTRGRGISIHRANCPHLSASAPNPERLVSVAWGRNPKGLYNTEIVVHTEDRPGMVAAISNAVQKAGFNMQRFSGSSSDEGAGVFYIALRVKDRDHIVELMSAIRKIKGVFTVERVRGSYFGTVR</sequence>
<dbReference type="NCBIfam" id="TIGR00691">
    <property type="entry name" value="spoT_relA"/>
    <property type="match status" value="1"/>
</dbReference>
<dbReference type="InterPro" id="IPR012675">
    <property type="entry name" value="Beta-grasp_dom_sf"/>
</dbReference>
<dbReference type="Gene3D" id="1.10.3210.10">
    <property type="entry name" value="Hypothetical protein af1432"/>
    <property type="match status" value="1"/>
</dbReference>
<dbReference type="SUPFAM" id="SSF55021">
    <property type="entry name" value="ACT-like"/>
    <property type="match status" value="1"/>
</dbReference>
<keyword evidence="7" id="KW-1185">Reference proteome</keyword>
<proteinExistence type="inferred from homology"/>